<feature type="signal peptide" evidence="1">
    <location>
        <begin position="1"/>
        <end position="18"/>
    </location>
</feature>
<accession>A0A8H5D0P4</accession>
<reference evidence="2 3" key="1">
    <citation type="journal article" date="2020" name="ISME J.">
        <title>Uncovering the hidden diversity of litter-decomposition mechanisms in mushroom-forming fungi.</title>
        <authorList>
            <person name="Floudas D."/>
            <person name="Bentzer J."/>
            <person name="Ahren D."/>
            <person name="Johansson T."/>
            <person name="Persson P."/>
            <person name="Tunlid A."/>
        </authorList>
    </citation>
    <scope>NUCLEOTIDE SEQUENCE [LARGE SCALE GENOMIC DNA]</scope>
    <source>
        <strain evidence="2 3">CBS 291.85</strain>
    </source>
</reference>
<dbReference type="AlphaFoldDB" id="A0A8H5D0P4"/>
<feature type="chain" id="PRO_5034986426" description="Extracellular serine-rich protein" evidence="1">
    <location>
        <begin position="19"/>
        <end position="269"/>
    </location>
</feature>
<dbReference type="EMBL" id="JAACJM010000072">
    <property type="protein sequence ID" value="KAF5350874.1"/>
    <property type="molecule type" value="Genomic_DNA"/>
</dbReference>
<evidence type="ECO:0000313" key="3">
    <source>
        <dbReference type="Proteomes" id="UP000559256"/>
    </source>
</evidence>
<sequence length="269" mass="27666">MYKLASISALAFAGLASAQNVIDVQVGSTADAPGGIFQFIPNNITASKNDIVRFRFSGAPGNHSVTQSSLAKPCDNLANGFDSGWVFIPTAAAANPAPEWNLTITDDTKPLWFYCKQTQPAPHCGAGMVGAINANATVMTTFQNIAKGNTSPGQAVGALVGQGASASAPPGPLNNGASAFGVPAAAAASGSASSPRNPMPVSPTPPLVQVLRLPQPTLAQPLVPLLPNPMVQGRGLILIQPLLPLKPATVATMARRPFTLVDLLLFWLV</sequence>
<dbReference type="CDD" id="cd00920">
    <property type="entry name" value="Cupredoxin"/>
    <property type="match status" value="1"/>
</dbReference>
<name>A0A8H5D0P4_9AGAR</name>
<evidence type="ECO:0000313" key="2">
    <source>
        <dbReference type="EMBL" id="KAF5350874.1"/>
    </source>
</evidence>
<gene>
    <name evidence="2" type="ORF">D9758_010508</name>
</gene>
<proteinExistence type="predicted"/>
<dbReference type="OrthoDB" id="2331100at2759"/>
<evidence type="ECO:0000256" key="1">
    <source>
        <dbReference type="SAM" id="SignalP"/>
    </source>
</evidence>
<dbReference type="InterPro" id="IPR008972">
    <property type="entry name" value="Cupredoxin"/>
</dbReference>
<evidence type="ECO:0008006" key="4">
    <source>
        <dbReference type="Google" id="ProtNLM"/>
    </source>
</evidence>
<dbReference type="Gene3D" id="2.60.40.420">
    <property type="entry name" value="Cupredoxins - blue copper proteins"/>
    <property type="match status" value="1"/>
</dbReference>
<organism evidence="2 3">
    <name type="scientific">Tetrapyrgos nigripes</name>
    <dbReference type="NCBI Taxonomy" id="182062"/>
    <lineage>
        <taxon>Eukaryota</taxon>
        <taxon>Fungi</taxon>
        <taxon>Dikarya</taxon>
        <taxon>Basidiomycota</taxon>
        <taxon>Agaricomycotina</taxon>
        <taxon>Agaricomycetes</taxon>
        <taxon>Agaricomycetidae</taxon>
        <taxon>Agaricales</taxon>
        <taxon>Marasmiineae</taxon>
        <taxon>Marasmiaceae</taxon>
        <taxon>Tetrapyrgos</taxon>
    </lineage>
</organism>
<dbReference type="Proteomes" id="UP000559256">
    <property type="component" value="Unassembled WGS sequence"/>
</dbReference>
<dbReference type="PANTHER" id="PTHR34883">
    <property type="entry name" value="SERINE-RICH PROTEIN, PUTATIVE-RELATED-RELATED"/>
    <property type="match status" value="1"/>
</dbReference>
<keyword evidence="1" id="KW-0732">Signal</keyword>
<keyword evidence="3" id="KW-1185">Reference proteome</keyword>
<comment type="caution">
    <text evidence="2">The sequence shown here is derived from an EMBL/GenBank/DDBJ whole genome shotgun (WGS) entry which is preliminary data.</text>
</comment>
<dbReference type="PANTHER" id="PTHR34883:SF15">
    <property type="entry name" value="EXTRACELLULAR SERINE-RICH PROTEIN"/>
    <property type="match status" value="1"/>
</dbReference>
<protein>
    <recommendedName>
        <fullName evidence="4">Extracellular serine-rich protein</fullName>
    </recommendedName>
</protein>
<dbReference type="InterPro" id="IPR052953">
    <property type="entry name" value="Ser-rich/MCO-related"/>
</dbReference>
<dbReference type="SUPFAM" id="SSF49503">
    <property type="entry name" value="Cupredoxins"/>
    <property type="match status" value="1"/>
</dbReference>